<dbReference type="ExpressionAtlas" id="A0A590UJG8">
    <property type="expression patterns" value="baseline and differential"/>
</dbReference>
<evidence type="ECO:0000313" key="2">
    <source>
        <dbReference type="Ensembl" id="ENSP00000499445.1"/>
    </source>
</evidence>
<dbReference type="HGNC" id="HGNC:31816">
    <property type="gene designation" value="IQCF3"/>
</dbReference>
<dbReference type="OrthoDB" id="9837193at2759"/>
<dbReference type="Ensembl" id="ENST00000660642.1">
    <property type="protein sequence ID" value="ENSP00000499445.1"/>
    <property type="gene ID" value="ENSG00000229972.10"/>
</dbReference>
<dbReference type="SMR" id="A0A590UJG8"/>
<reference evidence="2 3" key="1">
    <citation type="journal article" date="2001" name="Nature">
        <title>Initial sequencing and analysis of the human genome.</title>
        <authorList>
            <consortium name="International Human Genome Sequencing Consortium"/>
            <person name="Lander E.S."/>
            <person name="Linton L.M."/>
            <person name="Birren B."/>
            <person name="Nusbaum C."/>
            <person name="Zody M.C."/>
            <person name="Baldwin J."/>
            <person name="Devon K."/>
            <person name="Dewar K."/>
            <person name="Doyle M."/>
            <person name="FitzHugh W."/>
            <person name="Funke R."/>
            <person name="Gage D."/>
            <person name="Harris K."/>
            <person name="Heaford A."/>
            <person name="Howland J."/>
            <person name="Kann L."/>
            <person name="Lehoczky J."/>
            <person name="LeVine R."/>
            <person name="McEwan P."/>
            <person name="McKernan K."/>
            <person name="Meldrim J."/>
            <person name="Mesirov J.P."/>
            <person name="Miranda C."/>
            <person name="Morris W."/>
            <person name="Naylor J."/>
            <person name="Raymond C."/>
            <person name="Rosetti M."/>
            <person name="Santos R."/>
            <person name="Sheridan A."/>
            <person name="Sougnez C."/>
            <person name="Stange-Thomann N."/>
            <person name="Stojanovic N."/>
            <person name="Subramanian A."/>
            <person name="Wyman D."/>
            <person name="Rogers J."/>
            <person name="Sulston J."/>
            <person name="Ainscough R."/>
            <person name="Beck S."/>
            <person name="Bentley D."/>
            <person name="Burton J."/>
            <person name="Clee C."/>
            <person name="Carter N."/>
            <person name="Coulson A."/>
            <person name="Deadman R."/>
            <person name="Deloukas P."/>
            <person name="Dunham A."/>
            <person name="Dunham I."/>
            <person name="Durbin R."/>
            <person name="French L."/>
            <person name="Grafham D."/>
            <person name="Gregory S."/>
            <person name="Hubbard T."/>
            <person name="Humphray S."/>
            <person name="Hunt A."/>
            <person name="Jones M."/>
            <person name="Lloyd C."/>
            <person name="McMurray A."/>
            <person name="Matthews L."/>
            <person name="Mercer S."/>
            <person name="Milne S."/>
            <person name="Mullikin J.C."/>
            <person name="Mungall A."/>
            <person name="Plumb R."/>
            <person name="Ross M."/>
            <person name="Shownkeen R."/>
            <person name="Sims S."/>
            <person name="Waterston R.H."/>
            <person name="Wilson R.K."/>
            <person name="Hillier L.W."/>
            <person name="McPherson J.D."/>
            <person name="Marra M.A."/>
            <person name="Mardis E.R."/>
            <person name="Fulton L.A."/>
            <person name="Chinwalla A.T."/>
            <person name="Pepin K.H."/>
            <person name="Gish W.R."/>
            <person name="Chissoe S.L."/>
            <person name="Wendl M.C."/>
            <person name="Delehaunty K.D."/>
            <person name="Miner T.L."/>
            <person name="Delehaunty A."/>
            <person name="Kramer J.B."/>
            <person name="Cook L.L."/>
            <person name="Fulton R.S."/>
            <person name="Johnson D.L."/>
            <person name="Minx P.J."/>
            <person name="Clifton S.W."/>
            <person name="Hawkins T."/>
            <person name="Branscomb E."/>
            <person name="Predki P."/>
            <person name="Richardson P."/>
            <person name="Wenning S."/>
            <person name="Slezak T."/>
            <person name="Doggett N."/>
            <person name="Cheng J.F."/>
            <person name="Olsen A."/>
            <person name="Lucas S."/>
            <person name="Elkin C."/>
            <person name="Uberbacher E."/>
            <person name="Frazier M."/>
            <person name="Gibbs R.A."/>
            <person name="Muzny D.M."/>
            <person name="Scherer S.E."/>
            <person name="Bouck J.B."/>
            <person name="Sodergren E.J."/>
            <person name="Worley K.C."/>
            <person name="Rives C.M."/>
            <person name="Gorrell J.H."/>
            <person name="Metzker M.L."/>
            <person name="Naylor S.L."/>
            <person name="Kucherlapati R.S."/>
            <person name="Nelson D.L."/>
            <person name="Weinstock G.M."/>
            <person name="Sakaki Y."/>
            <person name="Fujiyama A."/>
            <person name="Hattori M."/>
            <person name="Yada T."/>
            <person name="Toyoda A."/>
            <person name="Itoh T."/>
            <person name="Kawagoe C."/>
            <person name="Watanabe H."/>
            <person name="Totoki Y."/>
            <person name="Taylor T."/>
            <person name="Weissenbach J."/>
            <person name="Heilig R."/>
            <person name="Saurin W."/>
            <person name="Artiguenave F."/>
            <person name="Brottier P."/>
            <person name="Bruls T."/>
            <person name="Pelletier E."/>
            <person name="Robert C."/>
            <person name="Wincker P."/>
            <person name="Smith D.R."/>
            <person name="Doucette-Stamm L."/>
            <person name="Rubenfield M."/>
            <person name="Weinstock K."/>
            <person name="Lee H.M."/>
            <person name="Dubois J."/>
            <person name="Rosenthal A."/>
            <person name="Platzer M."/>
            <person name="Nyakatura G."/>
            <person name="Taudien S."/>
            <person name="Rump A."/>
            <person name="Yang H."/>
            <person name="Yu J."/>
            <person name="Wang J."/>
            <person name="Huang G."/>
            <person name="Gu J."/>
            <person name="Hood L."/>
            <person name="Rowen L."/>
            <person name="Madan A."/>
            <person name="Qin S."/>
            <person name="Davis R.W."/>
            <person name="Federspiel N.A."/>
            <person name="Abola A.P."/>
            <person name="Proctor M.J."/>
            <person name="Myers R.M."/>
            <person name="Schmutz J."/>
            <person name="Dickson M."/>
            <person name="Grimwood J."/>
            <person name="Cox D.R."/>
            <person name="Olson M.V."/>
            <person name="Kaul R."/>
            <person name="Raymond C."/>
            <person name="Shimizu N."/>
            <person name="Kawasaki K."/>
            <person name="Minoshima S."/>
            <person name="Evans G.A."/>
            <person name="Athanasiou M."/>
            <person name="Schultz R."/>
            <person name="Roe B.A."/>
            <person name="Chen F."/>
            <person name="Pan H."/>
            <person name="Ramser J."/>
            <person name="Lehrach H."/>
            <person name="Reinhardt R."/>
            <person name="McCombie W.R."/>
            <person name="de la Bastide M."/>
            <person name="Dedhia N."/>
            <person name="Blocker H."/>
            <person name="Hornischer K."/>
            <person name="Nordsiek G."/>
            <person name="Agarwala R."/>
            <person name="Aravind L."/>
            <person name="Bailey J.A."/>
            <person name="Bateman A."/>
            <person name="Batzoglou S."/>
            <person name="Birney E."/>
            <person name="Bork P."/>
            <person name="Brown D.G."/>
            <person name="Burge C.B."/>
            <person name="Cerutti L."/>
            <person name="Chen H.C."/>
            <person name="Church D."/>
            <person name="Clamp M."/>
            <person name="Copley R.R."/>
            <person name="Doerks T."/>
            <person name="Eddy S.R."/>
            <person name="Eichler E.E."/>
            <person name="Furey T.S."/>
            <person name="Galagan J."/>
            <person name="Gilbert J.G."/>
            <person name="Harmon C."/>
            <person name="Hayashizaki Y."/>
            <person name="Haussler D."/>
            <person name="Hermjakob H."/>
            <person name="Hokamp K."/>
            <person name="Jang W."/>
            <person name="Johnson L.S."/>
            <person name="Jones T.A."/>
            <person name="Kasif S."/>
            <person name="Kaspryzk A."/>
            <person name="Kennedy S."/>
            <person name="Kent W.J."/>
            <person name="Kitts P."/>
            <person name="Koonin E.V."/>
            <person name="Korf I."/>
            <person name="Kulp D."/>
            <person name="Lancet D."/>
            <person name="Lowe T.M."/>
            <person name="McLysaght A."/>
            <person name="Mikkelsen T."/>
            <person name="Moran J.V."/>
            <person name="Mulder N."/>
            <person name="Pollara V.J."/>
            <person name="Ponting C.P."/>
            <person name="Schuler G."/>
            <person name="Schultz J."/>
            <person name="Slater G."/>
            <person name="Smit A.F."/>
            <person name="Stupka E."/>
            <person name="Szustakowski J."/>
            <person name="Thierry-Mieg D."/>
            <person name="Thierry-Mieg J."/>
            <person name="Wagner L."/>
            <person name="Wallis J."/>
            <person name="Wheeler R."/>
            <person name="Williams A."/>
            <person name="Wolf Y.I."/>
            <person name="Wolfe K.H."/>
            <person name="Yang S.P."/>
            <person name="Yeh R.F."/>
            <person name="Collins F."/>
            <person name="Guyer M.S."/>
            <person name="Peterson J."/>
            <person name="Felsenfeld A."/>
            <person name="Wetterstrand K.A."/>
            <person name="Patrinos A."/>
            <person name="Morgan M.J."/>
            <person name="de Jong P."/>
            <person name="Catanese J.J."/>
            <person name="Osoegawa K."/>
            <person name="Shizuya H."/>
            <person name="Choi S."/>
            <person name="Chen Y.J."/>
        </authorList>
    </citation>
    <scope>NUCLEOTIDE SEQUENCE [LARGE SCALE GENOMIC DNA]</scope>
</reference>
<dbReference type="VEuPathDB" id="HostDB:ENSG00000285749"/>
<dbReference type="AlphaFoldDB" id="A0A590UJG8"/>
<sequence>MGSKCCKGGPDEDAVERQRRQKNSQKSEPTQMGEWIDNLWYMHITDYSSAIKSVDLKGRG</sequence>
<dbReference type="Proteomes" id="UP000005640">
    <property type="component" value="Chromosome 3"/>
</dbReference>
<name>A0A590UJG8_HUMAN</name>
<dbReference type="GeneTree" id="ENSGT00390000004641"/>
<evidence type="ECO:0000313" key="3">
    <source>
        <dbReference type="Proteomes" id="UP000005640"/>
    </source>
</evidence>
<dbReference type="OpenTargets" id="ENSG00000229972"/>
<protein>
    <submittedName>
        <fullName evidence="2">IQ motif containing F3</fullName>
    </submittedName>
</protein>
<dbReference type="EMBL" id="AC097636">
    <property type="status" value="NOT_ANNOTATED_CDS"/>
    <property type="molecule type" value="Genomic_DNA"/>
</dbReference>
<feature type="region of interest" description="Disordered" evidence="1">
    <location>
        <begin position="1"/>
        <end position="32"/>
    </location>
</feature>
<reference evidence="2" key="5">
    <citation type="submission" date="2025-09" db="UniProtKB">
        <authorList>
            <consortium name="Ensembl"/>
        </authorList>
    </citation>
    <scope>IDENTIFICATION</scope>
</reference>
<dbReference type="MassIVE" id="A0A590UJG8"/>
<organism evidence="2 3">
    <name type="scientific">Homo sapiens</name>
    <name type="common">Human</name>
    <dbReference type="NCBI Taxonomy" id="9606"/>
    <lineage>
        <taxon>Eukaryota</taxon>
        <taxon>Metazoa</taxon>
        <taxon>Chordata</taxon>
        <taxon>Craniata</taxon>
        <taxon>Vertebrata</taxon>
        <taxon>Euteleostomi</taxon>
        <taxon>Mammalia</taxon>
        <taxon>Eutheria</taxon>
        <taxon>Euarchontoglires</taxon>
        <taxon>Primates</taxon>
        <taxon>Haplorrhini</taxon>
        <taxon>Catarrhini</taxon>
        <taxon>Hominidae</taxon>
        <taxon>Homo</taxon>
    </lineage>
</organism>
<dbReference type="Bgee" id="ENSG00000285749">
    <property type="expression patterns" value="Expressed in left testis and 36 other cell types or tissues"/>
</dbReference>
<accession>A0A590UJG8</accession>
<reference evidence="2 3" key="3">
    <citation type="journal article" date="2006" name="Nature">
        <title>The DNA sequence, annotation and analysis of human chromosome 3.</title>
        <authorList>
            <person name="Muzny D.M."/>
            <person name="Scherer S.E."/>
            <person name="Kaul R."/>
            <person name="Wang J."/>
            <person name="Yu J."/>
            <person name="Sudbrak R."/>
            <person name="Buhay C.J."/>
            <person name="Chen R."/>
            <person name="Cree A."/>
            <person name="Ding Y."/>
            <person name="Dugan-Rocha S."/>
            <person name="Gill R."/>
            <person name="Gunaratne P."/>
            <person name="Harris R.A."/>
            <person name="Hawes A.C."/>
            <person name="Hernandez J."/>
            <person name="Hodgson A.V."/>
            <person name="Hume J."/>
            <person name="Jackson A."/>
            <person name="Khan Z.M."/>
            <person name="Kovar-Smith C."/>
            <person name="Lewis L.R."/>
            <person name="Lozado R.J."/>
            <person name="Metzker M.L."/>
            <person name="Milosavljevic A."/>
            <person name="Miner G.R."/>
            <person name="Morgan M.B."/>
            <person name="Nazareth L.V."/>
            <person name="Scott G."/>
            <person name="Sodergren E."/>
            <person name="Song X.Z."/>
            <person name="Steffen D."/>
            <person name="Wei S."/>
            <person name="Wheeler D.A."/>
            <person name="Wright M.W."/>
            <person name="Worley K.C."/>
            <person name="Yuan Y."/>
            <person name="Zhang Z."/>
            <person name="Adams C.Q."/>
            <person name="Ansari-Lari M.A."/>
            <person name="Ayele M."/>
            <person name="Brown M.J."/>
            <person name="Chen G."/>
            <person name="Chen Z."/>
            <person name="Clendenning J."/>
            <person name="Clerc-Blankenburg K.P."/>
            <person name="Chen R."/>
            <person name="Chen Z."/>
            <person name="Davis C."/>
            <person name="Delgado O."/>
            <person name="Dinh H.H."/>
            <person name="Dong W."/>
            <person name="Draper H."/>
            <person name="Ernst S."/>
            <person name="Fu G."/>
            <person name="Gonzalez-Garay M.L."/>
            <person name="Garcia D.K."/>
            <person name="Gillett W."/>
            <person name="Gu J."/>
            <person name="Hao B."/>
            <person name="Haugen E."/>
            <person name="Havlak P."/>
            <person name="He X."/>
            <person name="Hennig S."/>
            <person name="Hu S."/>
            <person name="Huang W."/>
            <person name="Jackson L.R."/>
            <person name="Jacob L.S."/>
            <person name="Kelly S.H."/>
            <person name="Kube M."/>
            <person name="Levy R."/>
            <person name="Li Z."/>
            <person name="Liu B."/>
            <person name="Liu J."/>
            <person name="Liu W."/>
            <person name="Lu J."/>
            <person name="Maheshwari M."/>
            <person name="Nguyen B.V."/>
            <person name="Okwuonu G.O."/>
            <person name="Palmeiri A."/>
            <person name="Pasternak S."/>
            <person name="Perez L.M."/>
            <person name="Phelps K.A."/>
            <person name="Plopper F.J."/>
            <person name="Qiang B."/>
            <person name="Raymond C."/>
            <person name="Rodriguez R."/>
            <person name="Saenphimmachak C."/>
            <person name="Santibanez J."/>
            <person name="Shen H."/>
            <person name="Shen Y."/>
            <person name="Subramanian S."/>
            <person name="Tabor P.E."/>
            <person name="Verduzco D."/>
            <person name="Waldron L."/>
            <person name="Wang J."/>
            <person name="Wang J."/>
            <person name="Wang Q."/>
            <person name="Williams G.A."/>
            <person name="Wong G.K."/>
            <person name="Yao Z."/>
            <person name="Zhang J."/>
            <person name="Zhang X."/>
            <person name="Zhao G."/>
            <person name="Zhou J."/>
            <person name="Zhou Y."/>
            <person name="Nelson D."/>
            <person name="Lehrach H."/>
            <person name="Reinhardt R."/>
            <person name="Naylor S.L."/>
            <person name="Yang H."/>
            <person name="Olson M."/>
            <person name="Weinstock G."/>
            <person name="Gibbs R.A."/>
        </authorList>
    </citation>
    <scope>NUCLEOTIDE SEQUENCE [LARGE SCALE GENOMIC DNA]</scope>
</reference>
<reference evidence="2" key="4">
    <citation type="submission" date="2025-08" db="UniProtKB">
        <authorList>
            <consortium name="Ensembl"/>
        </authorList>
    </citation>
    <scope>IDENTIFICATION</scope>
</reference>
<reference evidence="2 3" key="2">
    <citation type="journal article" date="2004" name="Nature">
        <title>Finishing the euchromatic sequence of the human genome.</title>
        <authorList>
            <consortium name="International Human Genome Sequencing Consortium"/>
        </authorList>
    </citation>
    <scope>NUCLEOTIDE SEQUENCE [LARGE SCALE GENOMIC DNA]</scope>
</reference>
<keyword evidence="3" id="KW-1185">Reference proteome</keyword>
<proteinExistence type="predicted"/>
<gene>
    <name evidence="2" type="primary">IQCF3</name>
</gene>
<evidence type="ECO:0000256" key="1">
    <source>
        <dbReference type="SAM" id="MobiDB-lite"/>
    </source>
</evidence>